<dbReference type="InterPro" id="IPR027417">
    <property type="entry name" value="P-loop_NTPase"/>
</dbReference>
<comment type="similarity">
    <text evidence="1">Belongs to the helicase family. DnaB subfamily.</text>
</comment>
<dbReference type="SUPFAM" id="SSF52540">
    <property type="entry name" value="P-loop containing nucleoside triphosphate hydrolases"/>
    <property type="match status" value="1"/>
</dbReference>
<evidence type="ECO:0000256" key="2">
    <source>
        <dbReference type="ARBA" id="ARBA00022515"/>
    </source>
</evidence>
<evidence type="ECO:0000256" key="7">
    <source>
        <dbReference type="ARBA" id="ARBA00022840"/>
    </source>
</evidence>
<keyword evidence="15" id="KW-1185">Reference proteome</keyword>
<dbReference type="RefSeq" id="WP_341406560.1">
    <property type="nucleotide sequence ID" value="NZ_JBBUKT010000008.1"/>
</dbReference>
<organism evidence="14 15">
    <name type="scientific">Luteolibacter soli</name>
    <dbReference type="NCBI Taxonomy" id="3135280"/>
    <lineage>
        <taxon>Bacteria</taxon>
        <taxon>Pseudomonadati</taxon>
        <taxon>Verrucomicrobiota</taxon>
        <taxon>Verrucomicrobiia</taxon>
        <taxon>Verrucomicrobiales</taxon>
        <taxon>Verrucomicrobiaceae</taxon>
        <taxon>Luteolibacter</taxon>
    </lineage>
</organism>
<keyword evidence="3" id="KW-0235">DNA replication</keyword>
<keyword evidence="2" id="KW-0639">Primosome</keyword>
<dbReference type="GO" id="GO:0004386">
    <property type="term" value="F:helicase activity"/>
    <property type="evidence" value="ECO:0007669"/>
    <property type="project" value="UniProtKB-KW"/>
</dbReference>
<evidence type="ECO:0000313" key="15">
    <source>
        <dbReference type="Proteomes" id="UP001371305"/>
    </source>
</evidence>
<dbReference type="InterPro" id="IPR036185">
    <property type="entry name" value="DNA_heli_DnaB-like_N_sf"/>
</dbReference>
<dbReference type="PANTHER" id="PTHR30153">
    <property type="entry name" value="REPLICATIVE DNA HELICASE DNAB"/>
    <property type="match status" value="1"/>
</dbReference>
<evidence type="ECO:0000256" key="11">
    <source>
        <dbReference type="ARBA" id="ARBA00048954"/>
    </source>
</evidence>
<keyword evidence="8" id="KW-0238">DNA-binding</keyword>
<dbReference type="Gene3D" id="3.40.50.300">
    <property type="entry name" value="P-loop containing nucleotide triphosphate hydrolases"/>
    <property type="match status" value="1"/>
</dbReference>
<evidence type="ECO:0000256" key="3">
    <source>
        <dbReference type="ARBA" id="ARBA00022705"/>
    </source>
</evidence>
<evidence type="ECO:0000256" key="10">
    <source>
        <dbReference type="ARBA" id="ARBA00044969"/>
    </source>
</evidence>
<dbReference type="EMBL" id="JBBUKT010000008">
    <property type="protein sequence ID" value="MEK7952803.1"/>
    <property type="molecule type" value="Genomic_DNA"/>
</dbReference>
<dbReference type="PROSITE" id="PS51199">
    <property type="entry name" value="SF4_HELICASE"/>
    <property type="match status" value="1"/>
</dbReference>
<reference evidence="14 15" key="1">
    <citation type="submission" date="2024-04" db="EMBL/GenBank/DDBJ databases">
        <title>Luteolibacter sp. isolated from soil.</title>
        <authorList>
            <person name="An J."/>
        </authorList>
    </citation>
    <scope>NUCLEOTIDE SEQUENCE [LARGE SCALE GENOMIC DNA]</scope>
    <source>
        <strain evidence="14 15">Y139</strain>
    </source>
</reference>
<dbReference type="InterPro" id="IPR016136">
    <property type="entry name" value="DNA_helicase_N/primase_C"/>
</dbReference>
<dbReference type="PANTHER" id="PTHR30153:SF2">
    <property type="entry name" value="REPLICATIVE DNA HELICASE"/>
    <property type="match status" value="1"/>
</dbReference>
<dbReference type="Pfam" id="PF00772">
    <property type="entry name" value="DnaB"/>
    <property type="match status" value="1"/>
</dbReference>
<evidence type="ECO:0000256" key="8">
    <source>
        <dbReference type="ARBA" id="ARBA00023125"/>
    </source>
</evidence>
<evidence type="ECO:0000256" key="5">
    <source>
        <dbReference type="ARBA" id="ARBA00022801"/>
    </source>
</evidence>
<proteinExistence type="inferred from homology"/>
<evidence type="ECO:0000256" key="12">
    <source>
        <dbReference type="SAM" id="MobiDB-lite"/>
    </source>
</evidence>
<name>A0ABU9AZ56_9BACT</name>
<evidence type="ECO:0000259" key="13">
    <source>
        <dbReference type="PROSITE" id="PS51199"/>
    </source>
</evidence>
<sequence length="441" mass="48620">MSEIPQSPITERTVLSLMARDESFRRRASADGLDSDHFYACKPIFDAITELARNGEPVDEATLSASLEHSGQIMSIGGHIVISDLFRETTGGRAWAKYLKDLRMTHAMRIQRDGLAWATDATTTDEALEALESTREAMRRALAGPTRSKTMRQVMAELMEEMKRLAAAGPIPGISTGMDDLDAATGGLKDGSLWTVLAQTSRGKSVLMLQIACAALKAGYKVAFFSVEMMTIEIGMRAVSNRGKIPMELMTQPRRAKKLDLQAIENQIRILVEETCWVNDTPGMSLAYIEREACRLADENDGLDLVVVDYLQILKAERNRNQNREEAVAGLSNGLKQLAKKLNCPVLTGSQVNKKGDSRESDAILFDSDVALMIGDDGIKLAKVRNGPKDVTLHYRLNGAVQAFQPFTPPPPEEAPPEVVNKQADQWKAARKGRTDKQFKK</sequence>
<accession>A0ABU9AZ56</accession>
<protein>
    <recommendedName>
        <fullName evidence="10">DNA 5'-3' helicase</fullName>
        <ecNumber evidence="10">5.6.2.3</ecNumber>
    </recommendedName>
</protein>
<evidence type="ECO:0000256" key="6">
    <source>
        <dbReference type="ARBA" id="ARBA00022806"/>
    </source>
</evidence>
<dbReference type="InterPro" id="IPR007694">
    <property type="entry name" value="DNA_helicase_DnaB-like_C"/>
</dbReference>
<dbReference type="SUPFAM" id="SSF48024">
    <property type="entry name" value="N-terminal domain of DnaB helicase"/>
    <property type="match status" value="1"/>
</dbReference>
<dbReference type="Gene3D" id="1.10.860.10">
    <property type="entry name" value="DNAb Helicase, Chain A"/>
    <property type="match status" value="1"/>
</dbReference>
<feature type="region of interest" description="Disordered" evidence="12">
    <location>
        <begin position="404"/>
        <end position="441"/>
    </location>
</feature>
<dbReference type="EC" id="5.6.2.3" evidence="10"/>
<keyword evidence="4" id="KW-0547">Nucleotide-binding</keyword>
<evidence type="ECO:0000256" key="4">
    <source>
        <dbReference type="ARBA" id="ARBA00022741"/>
    </source>
</evidence>
<evidence type="ECO:0000256" key="9">
    <source>
        <dbReference type="ARBA" id="ARBA00023235"/>
    </source>
</evidence>
<dbReference type="InterPro" id="IPR007693">
    <property type="entry name" value="DNA_helicase_DnaB-like_N"/>
</dbReference>
<evidence type="ECO:0000313" key="14">
    <source>
        <dbReference type="EMBL" id="MEK7952803.1"/>
    </source>
</evidence>
<evidence type="ECO:0000256" key="1">
    <source>
        <dbReference type="ARBA" id="ARBA00008428"/>
    </source>
</evidence>
<keyword evidence="6 14" id="KW-0347">Helicase</keyword>
<feature type="domain" description="SF4 helicase" evidence="13">
    <location>
        <begin position="167"/>
        <end position="378"/>
    </location>
</feature>
<dbReference type="Pfam" id="PF03796">
    <property type="entry name" value="DnaB_C"/>
    <property type="match status" value="1"/>
</dbReference>
<gene>
    <name evidence="14" type="ORF">WKV53_19980</name>
</gene>
<comment type="catalytic activity">
    <reaction evidence="11">
        <text>ATP + H2O = ADP + phosphate + H(+)</text>
        <dbReference type="Rhea" id="RHEA:13065"/>
        <dbReference type="ChEBI" id="CHEBI:15377"/>
        <dbReference type="ChEBI" id="CHEBI:15378"/>
        <dbReference type="ChEBI" id="CHEBI:30616"/>
        <dbReference type="ChEBI" id="CHEBI:43474"/>
        <dbReference type="ChEBI" id="CHEBI:456216"/>
        <dbReference type="EC" id="5.6.2.3"/>
    </reaction>
</comment>
<comment type="caution">
    <text evidence="14">The sequence shown here is derived from an EMBL/GenBank/DDBJ whole genome shotgun (WGS) entry which is preliminary data.</text>
</comment>
<dbReference type="Proteomes" id="UP001371305">
    <property type="component" value="Unassembled WGS sequence"/>
</dbReference>
<keyword evidence="9" id="KW-0413">Isomerase</keyword>
<keyword evidence="5" id="KW-0378">Hydrolase</keyword>
<keyword evidence="7" id="KW-0067">ATP-binding</keyword>